<sequence>MSQGEGQPILQATLHDLRYFTTLLRGVHFPNVGIQRAVIKVTERGLVVIVEEARTLLGTSYIFADVFNEWSYHPDIPLKDDEDNEQEQQANAEEGYNTTAFEIPLNTLIECLNIFGTAGGSLSKNAGKPRWTKSGEDSDNDSNADASRNTGRSHRSTGRTIDHFFGGSERTTSMRMTYIGPGYPLTVIVAEDSSGPTTTCEISTSESEDHLDFPFDNEQMVLKIILKSSWLRDALSELDPSCDKITFVGNPPVVLDPNATAKQRMKARQEGPPILRLEATGTFGTTEMDYPDDKEVLESFECEQPVRFR</sequence>
<organism evidence="7 8">
    <name type="scientific">Marasmiellus scandens</name>
    <dbReference type="NCBI Taxonomy" id="2682957"/>
    <lineage>
        <taxon>Eukaryota</taxon>
        <taxon>Fungi</taxon>
        <taxon>Dikarya</taxon>
        <taxon>Basidiomycota</taxon>
        <taxon>Agaricomycotina</taxon>
        <taxon>Agaricomycetes</taxon>
        <taxon>Agaricomycetidae</taxon>
        <taxon>Agaricales</taxon>
        <taxon>Marasmiineae</taxon>
        <taxon>Omphalotaceae</taxon>
        <taxon>Marasmiellus</taxon>
    </lineage>
</organism>
<gene>
    <name evidence="7" type="primary">rad1</name>
    <name evidence="7" type="ORF">VKT23_006858</name>
</gene>
<comment type="subcellular location">
    <subcellularLocation>
        <location evidence="1">Nucleus</location>
    </subcellularLocation>
</comment>
<keyword evidence="8" id="KW-1185">Reference proteome</keyword>
<evidence type="ECO:0000313" key="8">
    <source>
        <dbReference type="Proteomes" id="UP001498398"/>
    </source>
</evidence>
<accession>A0ABR1JRN4</accession>
<keyword evidence="4" id="KW-0234">DNA repair</keyword>
<dbReference type="Proteomes" id="UP001498398">
    <property type="component" value="Unassembled WGS sequence"/>
</dbReference>
<keyword evidence="3" id="KW-0227">DNA damage</keyword>
<dbReference type="PANTHER" id="PTHR10870:SF0">
    <property type="entry name" value="CELL CYCLE CHECKPOINT PROTEIN RAD1"/>
    <property type="match status" value="1"/>
</dbReference>
<evidence type="ECO:0000256" key="4">
    <source>
        <dbReference type="ARBA" id="ARBA00023204"/>
    </source>
</evidence>
<comment type="similarity">
    <text evidence="2">Belongs to the rad1 family.</text>
</comment>
<evidence type="ECO:0000256" key="2">
    <source>
        <dbReference type="ARBA" id="ARBA00010991"/>
    </source>
</evidence>
<proteinExistence type="inferred from homology"/>
<dbReference type="EC" id="3.1.11.2" evidence="7"/>
<evidence type="ECO:0000256" key="1">
    <source>
        <dbReference type="ARBA" id="ARBA00004123"/>
    </source>
</evidence>
<feature type="region of interest" description="Disordered" evidence="6">
    <location>
        <begin position="125"/>
        <end position="166"/>
    </location>
</feature>
<evidence type="ECO:0000313" key="7">
    <source>
        <dbReference type="EMBL" id="KAK7463510.1"/>
    </source>
</evidence>
<dbReference type="GO" id="GO:0008311">
    <property type="term" value="F:double-stranded DNA 3'-5' DNA exonuclease activity"/>
    <property type="evidence" value="ECO:0007669"/>
    <property type="project" value="UniProtKB-EC"/>
</dbReference>
<name>A0ABR1JRN4_9AGAR</name>
<feature type="region of interest" description="Disordered" evidence="6">
    <location>
        <begin position="77"/>
        <end position="97"/>
    </location>
</feature>
<dbReference type="PANTHER" id="PTHR10870">
    <property type="entry name" value="CELL CYCLE CHECKPOINT PROTEIN RAD1"/>
    <property type="match status" value="1"/>
</dbReference>
<protein>
    <submittedName>
        <fullName evidence="7">Checkpoint clamp complex protein Rad1</fullName>
        <ecNumber evidence="7">3.1.11.2</ecNumber>
    </submittedName>
</protein>
<evidence type="ECO:0000256" key="6">
    <source>
        <dbReference type="SAM" id="MobiDB-lite"/>
    </source>
</evidence>
<dbReference type="Gene3D" id="3.70.10.10">
    <property type="match status" value="2"/>
</dbReference>
<keyword evidence="5" id="KW-0539">Nucleus</keyword>
<dbReference type="PRINTS" id="PR01245">
    <property type="entry name" value="RAD1REC1"/>
</dbReference>
<keyword evidence="7" id="KW-0378">Hydrolase</keyword>
<dbReference type="Pfam" id="PF02144">
    <property type="entry name" value="Rad1"/>
    <property type="match status" value="1"/>
</dbReference>
<dbReference type="InterPro" id="IPR003021">
    <property type="entry name" value="Rad1_Rec1_Rad17"/>
</dbReference>
<evidence type="ECO:0000256" key="5">
    <source>
        <dbReference type="ARBA" id="ARBA00023242"/>
    </source>
</evidence>
<dbReference type="EMBL" id="JBANRG010000009">
    <property type="protein sequence ID" value="KAK7463510.1"/>
    <property type="molecule type" value="Genomic_DNA"/>
</dbReference>
<evidence type="ECO:0000256" key="3">
    <source>
        <dbReference type="ARBA" id="ARBA00022763"/>
    </source>
</evidence>
<comment type="caution">
    <text evidence="7">The sequence shown here is derived from an EMBL/GenBank/DDBJ whole genome shotgun (WGS) entry which is preliminary data.</text>
</comment>
<reference evidence="7 8" key="1">
    <citation type="submission" date="2024-01" db="EMBL/GenBank/DDBJ databases">
        <title>A draft genome for the cacao thread blight pathogen Marasmiellus scandens.</title>
        <authorList>
            <person name="Baruah I.K."/>
            <person name="Leung J."/>
            <person name="Bukari Y."/>
            <person name="Amoako-Attah I."/>
            <person name="Meinhardt L.W."/>
            <person name="Bailey B.A."/>
            <person name="Cohen S.P."/>
        </authorList>
    </citation>
    <scope>NUCLEOTIDE SEQUENCE [LARGE SCALE GENOMIC DNA]</scope>
    <source>
        <strain evidence="7 8">GH-19</strain>
    </source>
</reference>